<accession>A0A6A4K3A2</accession>
<sequence>MCQAVRDRRTKLEHVQCQVSLSFFPRGNLKLKIFSPSGTPSTLLALRPKDEVSATLNDWPFLSGHYWGEVPRGE</sequence>
<dbReference type="AlphaFoldDB" id="A0A6A4K3A2"/>
<dbReference type="Gene3D" id="2.60.120.260">
    <property type="entry name" value="Galactose-binding domain-like"/>
    <property type="match status" value="1"/>
</dbReference>
<comment type="similarity">
    <text evidence="1">Belongs to the peptidase S8 family. Furin subfamily.</text>
</comment>
<dbReference type="OrthoDB" id="300641at2759"/>
<dbReference type="GO" id="GO:0004252">
    <property type="term" value="F:serine-type endopeptidase activity"/>
    <property type="evidence" value="ECO:0007669"/>
    <property type="project" value="InterPro"/>
</dbReference>
<proteinExistence type="inferred from homology"/>
<protein>
    <submittedName>
        <fullName evidence="6">Uncharacterized protein</fullName>
    </submittedName>
</protein>
<dbReference type="InterPro" id="IPR002884">
    <property type="entry name" value="P_dom"/>
</dbReference>
<dbReference type="GO" id="GO:0016485">
    <property type="term" value="P:protein processing"/>
    <property type="evidence" value="ECO:0007669"/>
    <property type="project" value="TreeGrafter"/>
</dbReference>
<dbReference type="PANTHER" id="PTHR42884">
    <property type="entry name" value="PROPROTEIN CONVERTASE SUBTILISIN/KEXIN-RELATED"/>
    <property type="match status" value="1"/>
</dbReference>
<dbReference type="SUPFAM" id="SSF49785">
    <property type="entry name" value="Galactose-binding domain-like"/>
    <property type="match status" value="1"/>
</dbReference>
<dbReference type="PANTHER" id="PTHR42884:SF23">
    <property type="entry name" value="FURIN-LIKE PROTEASE 2"/>
    <property type="match status" value="1"/>
</dbReference>
<reference evidence="6" key="1">
    <citation type="journal article" date="2021" name="Mol. Ecol. Resour.">
        <title>Apolygus lucorum genome provides insights into omnivorousness and mesophyll feeding.</title>
        <authorList>
            <person name="Liu Y."/>
            <person name="Liu H."/>
            <person name="Wang H."/>
            <person name="Huang T."/>
            <person name="Liu B."/>
            <person name="Yang B."/>
            <person name="Yin L."/>
            <person name="Li B."/>
            <person name="Zhang Y."/>
            <person name="Zhang S."/>
            <person name="Jiang F."/>
            <person name="Zhang X."/>
            <person name="Ren Y."/>
            <person name="Wang B."/>
            <person name="Wang S."/>
            <person name="Lu Y."/>
            <person name="Wu K."/>
            <person name="Fan W."/>
            <person name="Wang G."/>
        </authorList>
    </citation>
    <scope>NUCLEOTIDE SEQUENCE</scope>
    <source>
        <strain evidence="6">12Hb</strain>
    </source>
</reference>
<dbReference type="EMBL" id="WIXP02000003">
    <property type="protein sequence ID" value="KAF6212819.1"/>
    <property type="molecule type" value="Genomic_DNA"/>
</dbReference>
<dbReference type="GO" id="GO:0005802">
    <property type="term" value="C:trans-Golgi network"/>
    <property type="evidence" value="ECO:0007669"/>
    <property type="project" value="TreeGrafter"/>
</dbReference>
<evidence type="ECO:0000256" key="5">
    <source>
        <dbReference type="ARBA" id="ARBA00023157"/>
    </source>
</evidence>
<keyword evidence="7" id="KW-1185">Reference proteome</keyword>
<name>A0A6A4K3A2_APOLU</name>
<dbReference type="InterPro" id="IPR008979">
    <property type="entry name" value="Galactose-bd-like_sf"/>
</dbReference>
<evidence type="ECO:0000313" key="6">
    <source>
        <dbReference type="EMBL" id="KAF6212819.1"/>
    </source>
</evidence>
<keyword evidence="3" id="KW-0378">Hydrolase</keyword>
<keyword evidence="4" id="KW-0720">Serine protease</keyword>
<keyword evidence="2" id="KW-0645">Protease</keyword>
<evidence type="ECO:0000256" key="4">
    <source>
        <dbReference type="ARBA" id="ARBA00022825"/>
    </source>
</evidence>
<gene>
    <name evidence="6" type="ORF">GE061_010528</name>
</gene>
<dbReference type="PROSITE" id="PS51829">
    <property type="entry name" value="P_HOMO_B"/>
    <property type="match status" value="1"/>
</dbReference>
<organism evidence="6 7">
    <name type="scientific">Apolygus lucorum</name>
    <name type="common">Small green plant bug</name>
    <name type="synonym">Lygocoris lucorum</name>
    <dbReference type="NCBI Taxonomy" id="248454"/>
    <lineage>
        <taxon>Eukaryota</taxon>
        <taxon>Metazoa</taxon>
        <taxon>Ecdysozoa</taxon>
        <taxon>Arthropoda</taxon>
        <taxon>Hexapoda</taxon>
        <taxon>Insecta</taxon>
        <taxon>Pterygota</taxon>
        <taxon>Neoptera</taxon>
        <taxon>Paraneoptera</taxon>
        <taxon>Hemiptera</taxon>
        <taxon>Heteroptera</taxon>
        <taxon>Panheteroptera</taxon>
        <taxon>Cimicomorpha</taxon>
        <taxon>Miridae</taxon>
        <taxon>Mirini</taxon>
        <taxon>Apolygus</taxon>
    </lineage>
</organism>
<evidence type="ECO:0000313" key="7">
    <source>
        <dbReference type="Proteomes" id="UP000466442"/>
    </source>
</evidence>
<dbReference type="Pfam" id="PF01483">
    <property type="entry name" value="P_proprotein"/>
    <property type="match status" value="1"/>
</dbReference>
<dbReference type="GO" id="GO:0000139">
    <property type="term" value="C:Golgi membrane"/>
    <property type="evidence" value="ECO:0007669"/>
    <property type="project" value="TreeGrafter"/>
</dbReference>
<evidence type="ECO:0000256" key="1">
    <source>
        <dbReference type="ARBA" id="ARBA00005325"/>
    </source>
</evidence>
<evidence type="ECO:0000256" key="2">
    <source>
        <dbReference type="ARBA" id="ARBA00022670"/>
    </source>
</evidence>
<dbReference type="Proteomes" id="UP000466442">
    <property type="component" value="Unassembled WGS sequence"/>
</dbReference>
<evidence type="ECO:0000256" key="3">
    <source>
        <dbReference type="ARBA" id="ARBA00022801"/>
    </source>
</evidence>
<comment type="caution">
    <text evidence="6">The sequence shown here is derived from an EMBL/GenBank/DDBJ whole genome shotgun (WGS) entry which is preliminary data.</text>
</comment>
<keyword evidence="5" id="KW-1015">Disulfide bond</keyword>